<feature type="transmembrane region" description="Helical" evidence="1">
    <location>
        <begin position="56"/>
        <end position="73"/>
    </location>
</feature>
<evidence type="ECO:0000313" key="4">
    <source>
        <dbReference type="Proteomes" id="UP001368318"/>
    </source>
</evidence>
<gene>
    <name evidence="3" type="ORF">R3L15_13360</name>
    <name evidence="2" type="ORF">R3L16_08230</name>
</gene>
<dbReference type="EMBL" id="CP136924">
    <property type="protein sequence ID" value="WXA01738.1"/>
    <property type="molecule type" value="Genomic_DNA"/>
</dbReference>
<dbReference type="RefSeq" id="WP_338732269.1">
    <property type="nucleotide sequence ID" value="NZ_CP136924.1"/>
</dbReference>
<keyword evidence="4" id="KW-1185">Reference proteome</keyword>
<proteinExistence type="predicted"/>
<sequence>MSKNLPEHTPSEEIDLIQIFNMIGNLFTKLFHFIGVIFKAIFSVFIYALQAIFKNFKLIAIVMLLAAIVGVVLQRTQKDVYESQMLVKPYFDSKFQLVTNINYYNALIGERDYNQLSELFDITNEDAAKLIEFEINPGPENENDKILQYDKFIKSIDSVRAQDIGFDDFIENRSIYSGDIFEISVRSFKKNIFRSLEEGFNSTFENYYSKKKMKKRDSLIAIRKEKVLSSLKEIDSLKQVYINVMTEESKSKEGSYSTRDGMSFIQEKTKTKEFELLKEEMKLKEELSDLESQKVEEDVFFDTLSSFQDVGAKYSSIWNMYILIFPVIAFVLLCFVYLIRRLTKYVLSYE</sequence>
<dbReference type="AlphaFoldDB" id="A0AAU6NVR1"/>
<name>A0AAU6NVR1_9FLAO</name>
<accession>A0AAU6NVR1</accession>
<dbReference type="KEGG" id="mcaa:R3L15_13360"/>
<evidence type="ECO:0000313" key="3">
    <source>
        <dbReference type="EMBL" id="WXA13102.1"/>
    </source>
</evidence>
<keyword evidence="1" id="KW-1133">Transmembrane helix</keyword>
<keyword evidence="1" id="KW-0812">Transmembrane</keyword>
<dbReference type="EMBL" id="CP136925">
    <property type="protein sequence ID" value="WXA13102.1"/>
    <property type="molecule type" value="Genomic_DNA"/>
</dbReference>
<dbReference type="Proteomes" id="UP001368318">
    <property type="component" value="Chromosome"/>
</dbReference>
<feature type="transmembrane region" description="Helical" evidence="1">
    <location>
        <begin position="30"/>
        <end position="49"/>
    </location>
</feature>
<keyword evidence="1" id="KW-0472">Membrane</keyword>
<protein>
    <recommendedName>
        <fullName evidence="5">DUF4349 domain-containing protein</fullName>
    </recommendedName>
</protein>
<evidence type="ECO:0000256" key="1">
    <source>
        <dbReference type="SAM" id="Phobius"/>
    </source>
</evidence>
<organism evidence="2 4">
    <name type="scientific">Mangrovimonas cancribranchiae</name>
    <dbReference type="NCBI Taxonomy" id="3080055"/>
    <lineage>
        <taxon>Bacteria</taxon>
        <taxon>Pseudomonadati</taxon>
        <taxon>Bacteroidota</taxon>
        <taxon>Flavobacteriia</taxon>
        <taxon>Flavobacteriales</taxon>
        <taxon>Flavobacteriaceae</taxon>
        <taxon>Mangrovimonas</taxon>
    </lineage>
</organism>
<feature type="transmembrane region" description="Helical" evidence="1">
    <location>
        <begin position="318"/>
        <end position="339"/>
    </location>
</feature>
<evidence type="ECO:0008006" key="5">
    <source>
        <dbReference type="Google" id="ProtNLM"/>
    </source>
</evidence>
<evidence type="ECO:0000313" key="2">
    <source>
        <dbReference type="EMBL" id="WXA01738.1"/>
    </source>
</evidence>
<reference evidence="2 4" key="1">
    <citation type="submission" date="2023-10" db="EMBL/GenBank/DDBJ databases">
        <title>Culture-based analysis of two novel bacteria associated with mangrove crab gills.</title>
        <authorList>
            <person name="Yang X."/>
            <person name="Garuglieri E."/>
            <person name="Van Goethem M.W."/>
            <person name="Fusi M."/>
            <person name="Marasco R."/>
            <person name="Daffonchio D.G."/>
        </authorList>
    </citation>
    <scope>NUCLEOTIDE SEQUENCE [LARGE SCALE GENOMIC DNA]</scope>
    <source>
        <strain evidence="3">UG2-1</strain>
        <strain evidence="2">UG2-2</strain>
        <strain evidence="4">UG2_2</strain>
    </source>
</reference>